<comment type="caution">
    <text evidence="2">The sequence shown here is derived from an EMBL/GenBank/DDBJ whole genome shotgun (WGS) entry which is preliminary data.</text>
</comment>
<dbReference type="PANTHER" id="PTHR35617:SF3">
    <property type="entry name" value="CORE-BINDING (CB) DOMAIN-CONTAINING PROTEIN"/>
    <property type="match status" value="1"/>
</dbReference>
<dbReference type="EMBL" id="CACRXK020009313">
    <property type="protein sequence ID" value="CAB4016915.1"/>
    <property type="molecule type" value="Genomic_DNA"/>
</dbReference>
<keyword evidence="3" id="KW-1185">Reference proteome</keyword>
<sequence length="320" mass="35605">MVDNTTAESIIREMGTSHSAKLNQLRDNASATENPRRSSLRDPSDPILANTDMVAESNEHGCPTANCFAKKQGTIIPPQPTQRDTPHVSKALPADMPLVGDQLKKQGFSDTASRVIQNSWRTGTKKQYACHIKRWICYCSKRDINPICPDVRDGINFLAELLDSGVGYSSINTARCALSSITNMSDHFSFGTHPLVSRFLKGVFTERPSLPRYQDIWDMNIVLNHLKQSKIAKELSLKDLTLKLVMLMALLSGQRCQTLQSLSIDSMKLGDDECVFHINKLLKTTKPGSKPLKLCFKAFPLDKQLCVLHHLGKPKSVVTT</sequence>
<dbReference type="PANTHER" id="PTHR35617">
    <property type="entry name" value="PHAGE_INTEGRASE DOMAIN-CONTAINING PROTEIN"/>
    <property type="match status" value="1"/>
</dbReference>
<dbReference type="OrthoDB" id="5986938at2759"/>
<evidence type="ECO:0000256" key="1">
    <source>
        <dbReference type="SAM" id="MobiDB-lite"/>
    </source>
</evidence>
<dbReference type="AlphaFoldDB" id="A0A7D9IX90"/>
<dbReference type="Gene3D" id="1.10.150.130">
    <property type="match status" value="1"/>
</dbReference>
<feature type="region of interest" description="Disordered" evidence="1">
    <location>
        <begin position="27"/>
        <end position="47"/>
    </location>
</feature>
<name>A0A7D9IX90_PARCT</name>
<organism evidence="2 3">
    <name type="scientific">Paramuricea clavata</name>
    <name type="common">Red gorgonian</name>
    <name type="synonym">Violescent sea-whip</name>
    <dbReference type="NCBI Taxonomy" id="317549"/>
    <lineage>
        <taxon>Eukaryota</taxon>
        <taxon>Metazoa</taxon>
        <taxon>Cnidaria</taxon>
        <taxon>Anthozoa</taxon>
        <taxon>Octocorallia</taxon>
        <taxon>Malacalcyonacea</taxon>
        <taxon>Plexauridae</taxon>
        <taxon>Paramuricea</taxon>
    </lineage>
</organism>
<dbReference type="SUPFAM" id="SSF47823">
    <property type="entry name" value="lambda integrase-like, N-terminal domain"/>
    <property type="match status" value="1"/>
</dbReference>
<evidence type="ECO:0000313" key="2">
    <source>
        <dbReference type="EMBL" id="CAB4016915.1"/>
    </source>
</evidence>
<reference evidence="2" key="1">
    <citation type="submission" date="2020-04" db="EMBL/GenBank/DDBJ databases">
        <authorList>
            <person name="Alioto T."/>
            <person name="Alioto T."/>
            <person name="Gomez Garrido J."/>
        </authorList>
    </citation>
    <scope>NUCLEOTIDE SEQUENCE</scope>
    <source>
        <strain evidence="2">A484AB</strain>
    </source>
</reference>
<feature type="compositionally biased region" description="Basic and acidic residues" evidence="1">
    <location>
        <begin position="34"/>
        <end position="44"/>
    </location>
</feature>
<accession>A0A7D9IX90</accession>
<evidence type="ECO:0000313" key="3">
    <source>
        <dbReference type="Proteomes" id="UP001152795"/>
    </source>
</evidence>
<feature type="non-terminal residue" evidence="2">
    <location>
        <position position="320"/>
    </location>
</feature>
<gene>
    <name evidence="2" type="ORF">PACLA_8A036163</name>
</gene>
<dbReference type="InterPro" id="IPR010998">
    <property type="entry name" value="Integrase_recombinase_N"/>
</dbReference>
<proteinExistence type="predicted"/>
<dbReference type="Proteomes" id="UP001152795">
    <property type="component" value="Unassembled WGS sequence"/>
</dbReference>
<protein>
    <submittedName>
        <fullName evidence="2">Uncharacterized protein</fullName>
    </submittedName>
</protein>